<evidence type="ECO:0000256" key="6">
    <source>
        <dbReference type="RuleBase" id="RU004296"/>
    </source>
</evidence>
<dbReference type="Proteomes" id="UP000318199">
    <property type="component" value="Unassembled WGS sequence"/>
</dbReference>
<gene>
    <name evidence="7" type="ORF">FN976_26955</name>
</gene>
<reference evidence="7 8" key="1">
    <citation type="submission" date="2019-07" db="EMBL/GenBank/DDBJ databases">
        <title>Caenimonas sedimenti sp. nov., isolated from activated sludge.</title>
        <authorList>
            <person name="Xu J."/>
        </authorList>
    </citation>
    <scope>NUCLEOTIDE SEQUENCE [LARGE SCALE GENOMIC DNA]</scope>
    <source>
        <strain evidence="7 8">HX-9-20</strain>
    </source>
</reference>
<dbReference type="EC" id="3.4.21.-" evidence="6"/>
<dbReference type="GO" id="GO:0006508">
    <property type="term" value="P:proteolysis"/>
    <property type="evidence" value="ECO:0007669"/>
    <property type="project" value="UniProtKB-KW"/>
</dbReference>
<organism evidence="7 8">
    <name type="scientific">Caenimonas sedimenti</name>
    <dbReference type="NCBI Taxonomy" id="2596921"/>
    <lineage>
        <taxon>Bacteria</taxon>
        <taxon>Pseudomonadati</taxon>
        <taxon>Pseudomonadota</taxon>
        <taxon>Betaproteobacteria</taxon>
        <taxon>Burkholderiales</taxon>
        <taxon>Comamonadaceae</taxon>
        <taxon>Caenimonas</taxon>
    </lineage>
</organism>
<dbReference type="EMBL" id="VOBQ01000027">
    <property type="protein sequence ID" value="TWO66020.1"/>
    <property type="molecule type" value="Genomic_DNA"/>
</dbReference>
<evidence type="ECO:0000256" key="4">
    <source>
        <dbReference type="ARBA" id="ARBA00022801"/>
    </source>
</evidence>
<dbReference type="InterPro" id="IPR043504">
    <property type="entry name" value="Peptidase_S1_PA_chymotrypsin"/>
</dbReference>
<name>A0A562ZFH4_9BURK</name>
<dbReference type="SUPFAM" id="SSF50494">
    <property type="entry name" value="Trypsin-like serine proteases"/>
    <property type="match status" value="1"/>
</dbReference>
<keyword evidence="3" id="KW-0732">Signal</keyword>
<evidence type="ECO:0000256" key="5">
    <source>
        <dbReference type="ARBA" id="ARBA00022825"/>
    </source>
</evidence>
<keyword evidence="5 6" id="KW-0720">Serine protease</keyword>
<comment type="caution">
    <text evidence="7">The sequence shown here is derived from an EMBL/GenBank/DDBJ whole genome shotgun (WGS) entry which is preliminary data.</text>
</comment>
<dbReference type="Pfam" id="PF20308">
    <property type="entry name" value="TPR-S"/>
    <property type="match status" value="1"/>
</dbReference>
<dbReference type="InterPro" id="IPR046880">
    <property type="entry name" value="TPR-S"/>
</dbReference>
<keyword evidence="2 6" id="KW-0645">Protease</keyword>
<keyword evidence="8" id="KW-1185">Reference proteome</keyword>
<protein>
    <recommendedName>
        <fullName evidence="6">Serine protease</fullName>
        <ecNumber evidence="6">3.4.21.-</ecNumber>
    </recommendedName>
</protein>
<evidence type="ECO:0000256" key="1">
    <source>
        <dbReference type="ARBA" id="ARBA00008764"/>
    </source>
</evidence>
<proteinExistence type="inferred from homology"/>
<dbReference type="InterPro" id="IPR009003">
    <property type="entry name" value="Peptidase_S1_PA"/>
</dbReference>
<sequence length="550" mass="60962">MNPRIAEDVAARLKEGHYDDPPEHVLSAAVQQMADQFATGDKPTDAQMRAAMGALRRHRQFSFMERVGTEWQRAGGKDPLVQRQFAQALVEIGRFDDAGKLVDEALAQADTTDDLALKRELGDYRALRGRIFKQKFVLHEDPNDLARSVEAYQQHYRVRQDYFNGVNVLALRMRLDVMGGDTDPQPLGQLAHNVLKEAEHGALTQPVEPFSRAAASEACLALDLIEPNAGWCDKAELWLCRFLQHSGTGRFEVESFYRQVREIWRGNPLDIGTCAGRLAAMFERHVLRTEHRWSPDARQIARLQRNPGELEKNFGFEKTFTVHHLRRMLDLSPNIGCVTDHDKVRHGTGFLMPGAILNYPEYPLVFVTNAHVISDTVEGALGGAEALVMFEIEHRVVGNTQYHGIEKILFTSDPGEIACVPDAPDLLDVTICALKSLPDGLPGLPAAANIPLVTGKTKAFVVGHPKGGSLQFSLQDSVLLDVCSEQRLMHYRTPTDPGSSGSPVFNENWEVIALHHAGAHDCPRLRGGGSYEANEGITLQAIRRARGVAV</sequence>
<evidence type="ECO:0000256" key="2">
    <source>
        <dbReference type="ARBA" id="ARBA00022670"/>
    </source>
</evidence>
<dbReference type="Pfam" id="PF13365">
    <property type="entry name" value="Trypsin_2"/>
    <property type="match status" value="1"/>
</dbReference>
<evidence type="ECO:0000256" key="3">
    <source>
        <dbReference type="ARBA" id="ARBA00022729"/>
    </source>
</evidence>
<dbReference type="GO" id="GO:0008236">
    <property type="term" value="F:serine-type peptidase activity"/>
    <property type="evidence" value="ECO:0007669"/>
    <property type="project" value="UniProtKB-KW"/>
</dbReference>
<evidence type="ECO:0000313" key="7">
    <source>
        <dbReference type="EMBL" id="TWO66020.1"/>
    </source>
</evidence>
<dbReference type="OrthoDB" id="513782at2"/>
<dbReference type="AlphaFoldDB" id="A0A562ZFH4"/>
<evidence type="ECO:0000313" key="8">
    <source>
        <dbReference type="Proteomes" id="UP000318199"/>
    </source>
</evidence>
<dbReference type="RefSeq" id="WP_145896855.1">
    <property type="nucleotide sequence ID" value="NZ_VOBQ01000027.1"/>
</dbReference>
<dbReference type="PRINTS" id="PR00839">
    <property type="entry name" value="V8PROTEASE"/>
</dbReference>
<comment type="similarity">
    <text evidence="1 6">Belongs to the peptidase S1B family.</text>
</comment>
<accession>A0A562ZFH4</accession>
<dbReference type="InterPro" id="IPR008256">
    <property type="entry name" value="Peptidase_S1B"/>
</dbReference>
<dbReference type="Gene3D" id="2.40.10.10">
    <property type="entry name" value="Trypsin-like serine proteases"/>
    <property type="match status" value="1"/>
</dbReference>
<keyword evidence="4 6" id="KW-0378">Hydrolase</keyword>